<dbReference type="Pfam" id="PF06371">
    <property type="entry name" value="Drf_GBD"/>
    <property type="match status" value="2"/>
</dbReference>
<keyword evidence="31" id="KW-1185">Reference proteome</keyword>
<dbReference type="PROSITE" id="PS51232">
    <property type="entry name" value="GBD_FH3"/>
    <property type="match status" value="1"/>
</dbReference>
<dbReference type="GO" id="GO:0008360">
    <property type="term" value="P:regulation of cell shape"/>
    <property type="evidence" value="ECO:0007669"/>
    <property type="project" value="TreeGrafter"/>
</dbReference>
<dbReference type="CDD" id="cd05762">
    <property type="entry name" value="IgI_8_hMLCK_like"/>
    <property type="match status" value="1"/>
</dbReference>
<dbReference type="Pfam" id="PF02181">
    <property type="entry name" value="FH2"/>
    <property type="match status" value="1"/>
</dbReference>
<evidence type="ECO:0000256" key="2">
    <source>
        <dbReference type="ARBA" id="ARBA00001946"/>
    </source>
</evidence>
<evidence type="ECO:0000256" key="4">
    <source>
        <dbReference type="ARBA" id="ARBA00006692"/>
    </source>
</evidence>
<dbReference type="InterPro" id="IPR016024">
    <property type="entry name" value="ARM-type_fold"/>
</dbReference>
<dbReference type="FunFam" id="2.60.40.10:FF:000145">
    <property type="entry name" value="Myosin light chain kinase, smooth muscle"/>
    <property type="match status" value="1"/>
</dbReference>
<dbReference type="SMART" id="SM00498">
    <property type="entry name" value="FH2"/>
    <property type="match status" value="1"/>
</dbReference>
<dbReference type="Gene3D" id="1.25.10.10">
    <property type="entry name" value="Leucine-rich Repeat Variant"/>
    <property type="match status" value="1"/>
</dbReference>
<feature type="compositionally biased region" description="Basic and acidic residues" evidence="23">
    <location>
        <begin position="396"/>
        <end position="413"/>
    </location>
</feature>
<feature type="domain" description="FH2" evidence="29">
    <location>
        <begin position="2176"/>
        <end position="2567"/>
    </location>
</feature>
<dbReference type="InterPro" id="IPR042201">
    <property type="entry name" value="FH2_Formin_sf"/>
</dbReference>
<keyword evidence="8" id="KW-0723">Serine/threonine-protein kinase</keyword>
<dbReference type="GO" id="GO:0003007">
    <property type="term" value="P:heart morphogenesis"/>
    <property type="evidence" value="ECO:0007669"/>
    <property type="project" value="UniProtKB-ARBA"/>
</dbReference>
<dbReference type="InterPro" id="IPR036179">
    <property type="entry name" value="Ig-like_dom_sf"/>
</dbReference>
<dbReference type="PROSITE" id="PS50835">
    <property type="entry name" value="IG_LIKE"/>
    <property type="match status" value="8"/>
</dbReference>
<dbReference type="FunFam" id="2.60.40.10:FF:000425">
    <property type="entry name" value="Myosin light chain kinase"/>
    <property type="match status" value="1"/>
</dbReference>
<evidence type="ECO:0000313" key="30">
    <source>
        <dbReference type="EMBL" id="RXN07158.1"/>
    </source>
</evidence>
<feature type="region of interest" description="Disordered" evidence="23">
    <location>
        <begin position="913"/>
        <end position="972"/>
    </location>
</feature>
<keyword evidence="32" id="KW-1267">Proteomics identification</keyword>
<dbReference type="Gene3D" id="2.60.40.10">
    <property type="entry name" value="Immunoglobulins"/>
    <property type="match status" value="10"/>
</dbReference>
<evidence type="ECO:0000256" key="21">
    <source>
        <dbReference type="ARBA" id="ARBA00030959"/>
    </source>
</evidence>
<evidence type="ECO:0000256" key="7">
    <source>
        <dbReference type="ARBA" id="ARBA00022490"/>
    </source>
</evidence>
<dbReference type="FunFam" id="2.60.40.10:FF:000107">
    <property type="entry name" value="Myosin, light chain kinase a"/>
    <property type="match status" value="2"/>
</dbReference>
<dbReference type="SUPFAM" id="SSF49265">
    <property type="entry name" value="Fibronectin type III"/>
    <property type="match status" value="1"/>
</dbReference>
<dbReference type="GO" id="GO:0004687">
    <property type="term" value="F:myosin light chain kinase activity"/>
    <property type="evidence" value="ECO:0007669"/>
    <property type="project" value="UniProtKB-EC"/>
</dbReference>
<dbReference type="Pfam" id="PF06367">
    <property type="entry name" value="Drf_FH3"/>
    <property type="match status" value="1"/>
</dbReference>
<dbReference type="PRINTS" id="PR00014">
    <property type="entry name" value="FNTYPEIII"/>
</dbReference>
<dbReference type="InterPro" id="IPR003598">
    <property type="entry name" value="Ig_sub2"/>
</dbReference>
<dbReference type="SMART" id="SM00408">
    <property type="entry name" value="IGc2"/>
    <property type="match status" value="7"/>
</dbReference>
<organism evidence="30 31">
    <name type="scientific">Labeo rohita</name>
    <name type="common">Indian major carp</name>
    <name type="synonym">Cyprinus rohita</name>
    <dbReference type="NCBI Taxonomy" id="84645"/>
    <lineage>
        <taxon>Eukaryota</taxon>
        <taxon>Metazoa</taxon>
        <taxon>Chordata</taxon>
        <taxon>Craniata</taxon>
        <taxon>Vertebrata</taxon>
        <taxon>Euteleostomi</taxon>
        <taxon>Actinopterygii</taxon>
        <taxon>Neopterygii</taxon>
        <taxon>Teleostei</taxon>
        <taxon>Ostariophysi</taxon>
        <taxon>Cypriniformes</taxon>
        <taxon>Cyprinidae</taxon>
        <taxon>Labeoninae</taxon>
        <taxon>Labeonini</taxon>
        <taxon>Labeo</taxon>
    </lineage>
</organism>
<evidence type="ECO:0000256" key="17">
    <source>
        <dbReference type="ARBA" id="ARBA00022842"/>
    </source>
</evidence>
<dbReference type="GO" id="GO:0016477">
    <property type="term" value="P:cell migration"/>
    <property type="evidence" value="ECO:0007669"/>
    <property type="project" value="TreeGrafter"/>
</dbReference>
<feature type="domain" description="Ig-like" evidence="25">
    <location>
        <begin position="1080"/>
        <end position="1168"/>
    </location>
</feature>
<evidence type="ECO:0000256" key="3">
    <source>
        <dbReference type="ARBA" id="ARBA00004496"/>
    </source>
</evidence>
<proteinExistence type="evidence at protein level"/>
<evidence type="ECO:0000256" key="15">
    <source>
        <dbReference type="ARBA" id="ARBA00022837"/>
    </source>
</evidence>
<feature type="domain" description="Ig-like" evidence="25">
    <location>
        <begin position="581"/>
        <end position="680"/>
    </location>
</feature>
<dbReference type="GO" id="GO:0005829">
    <property type="term" value="C:cytosol"/>
    <property type="evidence" value="ECO:0007669"/>
    <property type="project" value="TreeGrafter"/>
</dbReference>
<keyword evidence="18" id="KW-0112">Calmodulin-binding</keyword>
<dbReference type="FunFam" id="2.60.40.10:FF:001127">
    <property type="entry name" value="Myosin, light chain kinase a"/>
    <property type="match status" value="1"/>
</dbReference>
<feature type="region of interest" description="Disordered" evidence="23">
    <location>
        <begin position="384"/>
        <end position="413"/>
    </location>
</feature>
<feature type="region of interest" description="Disordered" evidence="23">
    <location>
        <begin position="284"/>
        <end position="369"/>
    </location>
</feature>
<dbReference type="Pfam" id="PF00069">
    <property type="entry name" value="Pkinase"/>
    <property type="match status" value="1"/>
</dbReference>
<dbReference type="InterPro" id="IPR000719">
    <property type="entry name" value="Prot_kinase_dom"/>
</dbReference>
<gene>
    <name evidence="30" type="ORF">ROHU_032548</name>
</gene>
<dbReference type="InterPro" id="IPR010473">
    <property type="entry name" value="GTPase-bd"/>
</dbReference>
<dbReference type="InterPro" id="IPR013098">
    <property type="entry name" value="Ig_I-set"/>
</dbReference>
<feature type="domain" description="Ig-like" evidence="25">
    <location>
        <begin position="59"/>
        <end position="149"/>
    </location>
</feature>
<feature type="domain" description="Fibronectin type-III" evidence="26">
    <location>
        <begin position="1175"/>
        <end position="1269"/>
    </location>
</feature>
<evidence type="ECO:0000259" key="28">
    <source>
        <dbReference type="PROSITE" id="PS51232"/>
    </source>
</evidence>
<dbReference type="GO" id="GO:0051015">
    <property type="term" value="F:actin filament binding"/>
    <property type="evidence" value="ECO:0007669"/>
    <property type="project" value="TreeGrafter"/>
</dbReference>
<keyword evidence="17" id="KW-0460">Magnesium</keyword>
<dbReference type="SUPFAM" id="SSF56112">
    <property type="entry name" value="Protein kinase-like (PK-like)"/>
    <property type="match status" value="1"/>
</dbReference>
<keyword evidence="19" id="KW-0393">Immunoglobulin domain</keyword>
<dbReference type="CDD" id="cd00063">
    <property type="entry name" value="FN3"/>
    <property type="match status" value="1"/>
</dbReference>
<evidence type="ECO:0007829" key="32">
    <source>
        <dbReference type="PeptideAtlas" id="A0A498LFS7"/>
    </source>
</evidence>
<dbReference type="InterPro" id="IPR011009">
    <property type="entry name" value="Kinase-like_dom_sf"/>
</dbReference>
<evidence type="ECO:0000256" key="19">
    <source>
        <dbReference type="ARBA" id="ARBA00023319"/>
    </source>
</evidence>
<keyword evidence="13" id="KW-0547">Nucleotide-binding</keyword>
<feature type="domain" description="Ig-like" evidence="25">
    <location>
        <begin position="187"/>
        <end position="275"/>
    </location>
</feature>
<dbReference type="GO" id="GO:0055013">
    <property type="term" value="P:cardiac muscle cell development"/>
    <property type="evidence" value="ECO:0007669"/>
    <property type="project" value="UniProtKB-ARBA"/>
</dbReference>
<feature type="domain" description="Ig-like" evidence="25">
    <location>
        <begin position="988"/>
        <end position="1026"/>
    </location>
</feature>
<evidence type="ECO:0000256" key="22">
    <source>
        <dbReference type="SAM" id="Coils"/>
    </source>
</evidence>
<keyword evidence="16" id="KW-0067">ATP-binding</keyword>
<feature type="region of interest" description="Disordered" evidence="23">
    <location>
        <begin position="780"/>
        <end position="843"/>
    </location>
</feature>
<comment type="similarity">
    <text evidence="4">Belongs to the protein kinase superfamily. CAMK Ser/Thr protein kinase family.</text>
</comment>
<dbReference type="SMART" id="SM01139">
    <property type="entry name" value="Drf_FH3"/>
    <property type="match status" value="1"/>
</dbReference>
<evidence type="ECO:0000256" key="1">
    <source>
        <dbReference type="ARBA" id="ARBA00001913"/>
    </source>
</evidence>
<feature type="compositionally biased region" description="Polar residues" evidence="23">
    <location>
        <begin position="1799"/>
        <end position="1812"/>
    </location>
</feature>
<dbReference type="SMART" id="SM01140">
    <property type="entry name" value="Drf_GBD"/>
    <property type="match status" value="1"/>
</dbReference>
<dbReference type="CDD" id="cd00096">
    <property type="entry name" value="Ig"/>
    <property type="match status" value="1"/>
</dbReference>
<comment type="similarity">
    <text evidence="20">Belongs to the formin homology family.</text>
</comment>
<dbReference type="PROSITE" id="PS51231">
    <property type="entry name" value="DAD"/>
    <property type="match status" value="1"/>
</dbReference>
<dbReference type="PROSITE" id="PS50011">
    <property type="entry name" value="PROTEIN_KINASE_DOM"/>
    <property type="match status" value="1"/>
</dbReference>
<keyword evidence="11" id="KW-0479">Metal-binding</keyword>
<dbReference type="SMART" id="SM00409">
    <property type="entry name" value="IG"/>
    <property type="match status" value="8"/>
</dbReference>
<dbReference type="Proteomes" id="UP000290572">
    <property type="component" value="Unassembled WGS sequence"/>
</dbReference>
<dbReference type="SUPFAM" id="SSF101447">
    <property type="entry name" value="Formin homology 2 domain (FH2 domain)"/>
    <property type="match status" value="1"/>
</dbReference>
<comment type="subcellular location">
    <subcellularLocation>
        <location evidence="3">Cytoplasm</location>
    </subcellularLocation>
</comment>
<dbReference type="InterPro" id="IPR036116">
    <property type="entry name" value="FN3_sf"/>
</dbReference>
<dbReference type="InterPro" id="IPR003599">
    <property type="entry name" value="Ig_sub"/>
</dbReference>
<dbReference type="Pfam" id="PF00041">
    <property type="entry name" value="fn3"/>
    <property type="match status" value="1"/>
</dbReference>
<feature type="compositionally biased region" description="Basic and acidic residues" evidence="23">
    <location>
        <begin position="828"/>
        <end position="843"/>
    </location>
</feature>
<name>A0A498LFS7_LABRO</name>
<evidence type="ECO:0000256" key="13">
    <source>
        <dbReference type="ARBA" id="ARBA00022741"/>
    </source>
</evidence>
<dbReference type="SMART" id="SM00060">
    <property type="entry name" value="FN3"/>
    <property type="match status" value="1"/>
</dbReference>
<comment type="caution">
    <text evidence="30">The sequence shown here is derived from an EMBL/GenBank/DDBJ whole genome shotgun (WGS) entry which is preliminary data.</text>
</comment>
<dbReference type="Pfam" id="PF07679">
    <property type="entry name" value="I-set"/>
    <property type="match status" value="8"/>
</dbReference>
<feature type="domain" description="Ig-like" evidence="25">
    <location>
        <begin position="1568"/>
        <end position="1657"/>
    </location>
</feature>
<evidence type="ECO:0000256" key="5">
    <source>
        <dbReference type="ARBA" id="ARBA00012430"/>
    </source>
</evidence>
<dbReference type="PANTHER" id="PTHR45857">
    <property type="entry name" value="FORMIN-LIKE PROTEIN"/>
    <property type="match status" value="1"/>
</dbReference>
<keyword evidence="10" id="KW-0808">Transferase</keyword>
<feature type="domain" description="Ig-like" evidence="25">
    <location>
        <begin position="429"/>
        <end position="517"/>
    </location>
</feature>
<dbReference type="InterPro" id="IPR014767">
    <property type="entry name" value="DAD_dom"/>
</dbReference>
<dbReference type="GO" id="GO:0060298">
    <property type="term" value="P:positive regulation of sarcomere organization"/>
    <property type="evidence" value="ECO:0007669"/>
    <property type="project" value="UniProtKB-ARBA"/>
</dbReference>
<feature type="compositionally biased region" description="Polar residues" evidence="23">
    <location>
        <begin position="313"/>
        <end position="334"/>
    </location>
</feature>
<feature type="region of interest" description="Disordered" evidence="23">
    <location>
        <begin position="1039"/>
        <end position="1083"/>
    </location>
</feature>
<dbReference type="FunFam" id="1.10.510.10:FF:000175">
    <property type="entry name" value="Myosin light chain kinase, smooth muscle"/>
    <property type="match status" value="1"/>
</dbReference>
<evidence type="ECO:0000256" key="20">
    <source>
        <dbReference type="ARBA" id="ARBA00023449"/>
    </source>
</evidence>
<dbReference type="InterPro" id="IPR014768">
    <property type="entry name" value="GBD/FH3_dom"/>
</dbReference>
<dbReference type="GO" id="GO:0030866">
    <property type="term" value="P:cortical actin cytoskeleton organization"/>
    <property type="evidence" value="ECO:0007669"/>
    <property type="project" value="TreeGrafter"/>
</dbReference>
<evidence type="ECO:0000259" key="26">
    <source>
        <dbReference type="PROSITE" id="PS50853"/>
    </source>
</evidence>
<evidence type="ECO:0000256" key="6">
    <source>
        <dbReference type="ARBA" id="ARBA00021842"/>
    </source>
</evidence>
<feature type="compositionally biased region" description="Basic and acidic residues" evidence="23">
    <location>
        <begin position="948"/>
        <end position="968"/>
    </location>
</feature>
<evidence type="ECO:0000259" key="27">
    <source>
        <dbReference type="PROSITE" id="PS51231"/>
    </source>
</evidence>
<dbReference type="GO" id="GO:0045989">
    <property type="term" value="P:positive regulation of striated muscle contraction"/>
    <property type="evidence" value="ECO:0007669"/>
    <property type="project" value="UniProtKB-ARBA"/>
</dbReference>
<evidence type="ECO:0000313" key="31">
    <source>
        <dbReference type="Proteomes" id="UP000290572"/>
    </source>
</evidence>
<dbReference type="Gene3D" id="1.20.58.2220">
    <property type="entry name" value="Formin, FH2 domain"/>
    <property type="match status" value="1"/>
</dbReference>
<feature type="domain" description="DAD" evidence="27">
    <location>
        <begin position="2599"/>
        <end position="2638"/>
    </location>
</feature>
<dbReference type="FunFam" id="1.25.10.10:FF:000036">
    <property type="entry name" value="Formin-like protein 3 isoform 1"/>
    <property type="match status" value="1"/>
</dbReference>
<keyword evidence="7" id="KW-0963">Cytoplasm</keyword>
<accession>A0A498LFS7</accession>
<dbReference type="InterPro" id="IPR010472">
    <property type="entry name" value="FH3_dom"/>
</dbReference>
<dbReference type="PROSITE" id="PS00108">
    <property type="entry name" value="PROTEIN_KINASE_ST"/>
    <property type="match status" value="1"/>
</dbReference>
<feature type="domain" description="Ig-like" evidence="25">
    <location>
        <begin position="690"/>
        <end position="760"/>
    </location>
</feature>
<keyword evidence="9" id="KW-0597">Phosphoprotein</keyword>
<evidence type="ECO:0000256" key="9">
    <source>
        <dbReference type="ARBA" id="ARBA00022553"/>
    </source>
</evidence>
<dbReference type="PANTHER" id="PTHR45857:SF5">
    <property type="entry name" value="FORMIN-LIKE PROTEIN 2"/>
    <property type="match status" value="1"/>
</dbReference>
<evidence type="ECO:0000256" key="12">
    <source>
        <dbReference type="ARBA" id="ARBA00022737"/>
    </source>
</evidence>
<dbReference type="PROSITE" id="PS51444">
    <property type="entry name" value="FH2"/>
    <property type="match status" value="1"/>
</dbReference>
<dbReference type="PROSITE" id="PS50853">
    <property type="entry name" value="FN3"/>
    <property type="match status" value="1"/>
</dbReference>
<dbReference type="InterPro" id="IPR013783">
    <property type="entry name" value="Ig-like_fold"/>
</dbReference>
<dbReference type="SUPFAM" id="SSF48371">
    <property type="entry name" value="ARM repeat"/>
    <property type="match status" value="1"/>
</dbReference>
<evidence type="ECO:0000259" key="25">
    <source>
        <dbReference type="PROSITE" id="PS50835"/>
    </source>
</evidence>
<feature type="compositionally biased region" description="Acidic residues" evidence="23">
    <location>
        <begin position="1269"/>
        <end position="1287"/>
    </location>
</feature>
<evidence type="ECO:0000256" key="18">
    <source>
        <dbReference type="ARBA" id="ARBA00022860"/>
    </source>
</evidence>
<dbReference type="InterPro" id="IPR008271">
    <property type="entry name" value="Ser/Thr_kinase_AS"/>
</dbReference>
<evidence type="ECO:0000256" key="11">
    <source>
        <dbReference type="ARBA" id="ARBA00022723"/>
    </source>
</evidence>
<feature type="coiled-coil region" evidence="22">
    <location>
        <begin position="2002"/>
        <end position="2065"/>
    </location>
</feature>
<evidence type="ECO:0000259" key="24">
    <source>
        <dbReference type="PROSITE" id="PS50011"/>
    </source>
</evidence>
<dbReference type="Gene3D" id="1.10.510.10">
    <property type="entry name" value="Transferase(Phosphotransferase) domain 1"/>
    <property type="match status" value="1"/>
</dbReference>
<feature type="coiled-coil region" evidence="22">
    <location>
        <begin position="2541"/>
        <end position="2572"/>
    </location>
</feature>
<evidence type="ECO:0000256" key="16">
    <source>
        <dbReference type="ARBA" id="ARBA00022840"/>
    </source>
</evidence>
<dbReference type="FunFam" id="2.60.40.10:FF:000080">
    <property type="entry name" value="Myosin light chain kinase, smooth muscle"/>
    <property type="match status" value="2"/>
</dbReference>
<dbReference type="GO" id="GO:0046872">
    <property type="term" value="F:metal ion binding"/>
    <property type="evidence" value="ECO:0007669"/>
    <property type="project" value="UniProtKB-KW"/>
</dbReference>
<dbReference type="GO" id="GO:0031267">
    <property type="term" value="F:small GTPase binding"/>
    <property type="evidence" value="ECO:0007669"/>
    <property type="project" value="InterPro"/>
</dbReference>
<feature type="region of interest" description="Disordered" evidence="23">
    <location>
        <begin position="1257"/>
        <end position="1292"/>
    </location>
</feature>
<dbReference type="EC" id="2.7.11.18" evidence="5"/>
<protein>
    <recommendedName>
        <fullName evidence="6">Myosin light chain kinase, smooth muscle</fullName>
        <ecNumber evidence="5">2.7.11.18</ecNumber>
    </recommendedName>
    <alternativeName>
        <fullName evidence="21">Telokin</fullName>
    </alternativeName>
</protein>
<dbReference type="InterPro" id="IPR015425">
    <property type="entry name" value="FH2_Formin"/>
</dbReference>
<dbReference type="FunFam" id="2.60.40.10:FF:000147">
    <property type="entry name" value="Myosin light chain kinase"/>
    <property type="match status" value="1"/>
</dbReference>
<keyword evidence="12" id="KW-0677">Repeat</keyword>
<keyword evidence="22" id="KW-0175">Coiled coil</keyword>
<comment type="cofactor">
    <cofactor evidence="1">
        <name>Ca(2+)</name>
        <dbReference type="ChEBI" id="CHEBI:29108"/>
    </cofactor>
</comment>
<feature type="domain" description="Protein kinase" evidence="24">
    <location>
        <begin position="1231"/>
        <end position="1493"/>
    </location>
</feature>
<feature type="compositionally biased region" description="Basic and acidic residues" evidence="23">
    <location>
        <begin position="804"/>
        <end position="813"/>
    </location>
</feature>
<keyword evidence="15" id="KW-0106">Calcium</keyword>
<sequence length="2652" mass="297592">MTDVQQTDTNLSRVQHGCLGEFALTLHVIRMMGDVKFVTGSHVSKTTLTLGRGSPSKEPPVFTLPPRNTRVSHGGTARLEGKVRGFPEPQVCWFRNGKLLIAGDHYSMEQSARGTFSLVVQEVQDDDGGRYTCEAVNDAGSCQVTVEIIVEGNAGKKYSLSSSNRAGGSLGVPAVENRPSIWGESPPKFVTKPSRLYLKVGQSGKFSAKITGRPQPLVQWYKGEEKIQQSDHFNMFERSGMHFLEIRHTCSEDAGVYTCLVANSAGKASATAELIVQDGDTETAIMPKPSQDLSKPSVVKHSTNGLDTEKKPSSTSIRTATTETHTPLSTNTVASVPPVTRTEAPKITASLSSQPMKSTDGRSPADQKTSNFVNVRSQSIVKNESHGTTRASDTFRAQEEIPEASRLESSRDAHRQNREAKMDVLETPPSFDSQPQSQEVMQGEKVTFRCQVSGSPVPTVSWMKDGAPLRQKSGVSTRQEGSLHVLCLESAHVTDTGQYGCTAANKRGKTAAHWSLTVKHQPVPYSHTVFENNTAQLTVKEAVLEDAGVYSCVAVNDHGRAVCTARVLVKAKPSVKRSAAPPVTDVRRPSAPVFLKGLQDLRVMDGSQVTMTVEVTGNPTPEVVWLHNGKEIQESEDFHFERKGCQYTLFIQEVFPEDTGTYTCEVWNEAGVARTEASLTVQEPQDGVQPWFITKTKSSTASLGQPALLSCAIAGDPFPEFLWIKDGQVVSEGGDFEILQKEDVVSLLIRKVKTHHAGNYEIHLRNKVGECRSVAALHPRGGVDCTRQGRTARDPSPAASHSDPLWEHNRSRDQEDEEGSATRGLLKRRVETKEHREDQIRQQEAEQIDFRTVLGRKVTTKSVSEEDLKEITAEQMDFRGNLQRQIKPKTQTEEERKVNSPQQLDFRAVLGKKGSQGLKPGLGSLVKTQPNKTEAVDFRSVLGNKKKQPTERNGETQGDKDTRGKENDVNCVDGGIKEKTKAVGKKEPVFTQKLRDVTVLDGERLHLHCQLSSESPTKVTWTLDGKLIKPSKFIVIANEDPTVSTPADKRSRKPSTPTTENEAKIKKPPPKTLPKQGAPPQIQQFPDDMKILAGQEVSLLCKFTGAQPISCTWLKFRKPIQEDQGISIVSTDTSSQLTITEGQQEHCGCYTVELKNSYGVRQAALNLTIVDKPDPPARVPAASDIRKSSLTLSWYGPTYDGGSAVQSYNLEMWNSVGMKWTDLASCNSTSYNVQNLLPERQYKFRVRAVNIYGVGEPSAESEPVQVGQAEEENKEDEVEHSDDESEKEPDYRNVTIRTDIKVKDLYDVEDRLGTVSGGELFERIIDEDFELTEREVIKYMLQIVDGVNFIHKKGIVHLDLKPENIMCVNKTGSKIKLIDFGLARRLENAGSLKVLFGTPEFVAPEVINYEAISYATDMWSIGVICYILVSGLSPFMGDNDNETLSNVTSATWDFEDEAFDEISDEAKDFISNLLKKDMKARLSCDQCFQHPWLKQDTTNMEAKKLSKERMKKYILRRKWQKTGHAVRAIGRLSNMALMAGVHAKKSSPTEAEDKSFPAELEKKTQMKPTFSTVIKDVEVVEGSAARFDCKIEGYPDPEVVWYKDDQPIKETRHFQIDYDEDGNCSLVISEVNGDDDAKYTCKAMNSVGEATCTAELIVENSMNLPPDKARLLRQYDNEKKWELICDQERFQVKNPPHTYIHKLQSYLDPAVTRKKFRRRVQESTQVLRELEISLRTNHIGWVREFLNEENKGLDVLVEYLSFAQYAVTYDGDSFENSTENSVDKSKPWNRSIEDLHGGNNLSSSVTGNNISRASRHSTIRSNTLPSRRTLKNSRLVCKKDDVHVCIMCLRAIMNYQYGFNMVMSHPHAVNEIALSLNNKNPRTKALVLELLAAVCLVRGGHEIILSAFDHFKEVCSEDQRFEKLMEHFKNEDNNIDFMVACMQFINIVVHSVEDMNFRVHLQYDFTKLGLDEYLDKLKHTESDKLHVQIQAYLDNVFDVGALLEDAETKNAALERVEELEENMSHEVYKDASTQVHTLRRMVKEKDEAIQKQSNLEKKIHELEKQGTIKIQKKADGDIAILTSPPQGNGHLPGTQGVVGVSGEGMVSHTGVANGGAHGMTISDPPQPPLPPPMPATRPAVDISAPMPPPPPPMAPPLPGCGSPTVIMNSGLAAVKIKKPIKTKFRMPVFNWVALKPNQINGTVFNEIDDERILEDLNVDEFEEMFKTKAQGPAIDITSSKQKTSQKLPNKISLLDSNRAKNLAITLRKVGKTSEEICRAIQMFDLRTLPVDFVECLMRFIPTEAELKVLRQYEKERKPLENLTDEDRFMIQFSKIERLMQKMTIMAFVGNFTESIQMLTPQLHAVIAASVSIKSSQKLKKILEIILALGNYMNSSKRGAVYGFKLQSLDLLLDTKSTDRKITLLHYIANVVKEKYQQVSLFYNELNYVEKAAAVSLENVLLDVKELQRGMDLTRREYSMHGHNTLLKDFIQQNENKLKKLQDDAKIAQDAFDEVVKFFGENSKTTPPSVFFPVFVRFVKAYRQAEEDNEQRKRQEQMMMEKLIEQEAMMEQEDQKSPSHKNKRQQQELIAELRKKQVKDSRHVYEGKDGAIEDIITDLRNQPYRRADAVRRSVRRRFDDQNLRPINNAEMVM</sequence>
<dbReference type="STRING" id="84645.A0A498LFS7"/>
<feature type="domain" description="GBD/FH3" evidence="28">
    <location>
        <begin position="1643"/>
        <end position="2086"/>
    </location>
</feature>
<dbReference type="InterPro" id="IPR007110">
    <property type="entry name" value="Ig-like_dom"/>
</dbReference>
<dbReference type="InterPro" id="IPR003961">
    <property type="entry name" value="FN3_dom"/>
</dbReference>
<dbReference type="EMBL" id="QBIY01013352">
    <property type="protein sequence ID" value="RXN07158.1"/>
    <property type="molecule type" value="Genomic_DNA"/>
</dbReference>
<evidence type="ECO:0000256" key="23">
    <source>
        <dbReference type="SAM" id="MobiDB-lite"/>
    </source>
</evidence>
<dbReference type="FunFam" id="1.20.58.2220:FF:000001">
    <property type="entry name" value="Formin-like 1, isoform CRA_c"/>
    <property type="match status" value="1"/>
</dbReference>
<dbReference type="InterPro" id="IPR043592">
    <property type="entry name" value="FMNL_animal"/>
</dbReference>
<evidence type="ECO:0000259" key="29">
    <source>
        <dbReference type="PROSITE" id="PS51444"/>
    </source>
</evidence>
<dbReference type="GO" id="GO:0005524">
    <property type="term" value="F:ATP binding"/>
    <property type="evidence" value="ECO:0007669"/>
    <property type="project" value="UniProtKB-KW"/>
</dbReference>
<keyword evidence="14" id="KW-0418">Kinase</keyword>
<evidence type="ECO:0000256" key="8">
    <source>
        <dbReference type="ARBA" id="ARBA00022527"/>
    </source>
</evidence>
<evidence type="ECO:0000256" key="10">
    <source>
        <dbReference type="ARBA" id="ARBA00022679"/>
    </source>
</evidence>
<dbReference type="InterPro" id="IPR011989">
    <property type="entry name" value="ARM-like"/>
</dbReference>
<dbReference type="GO" id="GO:0005516">
    <property type="term" value="F:calmodulin binding"/>
    <property type="evidence" value="ECO:0007669"/>
    <property type="project" value="UniProtKB-KW"/>
</dbReference>
<evidence type="ECO:0000256" key="14">
    <source>
        <dbReference type="ARBA" id="ARBA00022777"/>
    </source>
</evidence>
<reference evidence="30 31" key="1">
    <citation type="submission" date="2018-03" db="EMBL/GenBank/DDBJ databases">
        <title>Draft genome sequence of Rohu Carp (Labeo rohita).</title>
        <authorList>
            <person name="Das P."/>
            <person name="Kushwaha B."/>
            <person name="Joshi C.G."/>
            <person name="Kumar D."/>
            <person name="Nagpure N.S."/>
            <person name="Sahoo L."/>
            <person name="Das S.P."/>
            <person name="Bit A."/>
            <person name="Patnaik S."/>
            <person name="Meher P.K."/>
            <person name="Jayasankar P."/>
            <person name="Koringa P.G."/>
            <person name="Patel N.V."/>
            <person name="Hinsu A.T."/>
            <person name="Kumar R."/>
            <person name="Pandey M."/>
            <person name="Agarwal S."/>
            <person name="Srivastava S."/>
            <person name="Singh M."/>
            <person name="Iquebal M.A."/>
            <person name="Jaiswal S."/>
            <person name="Angadi U.B."/>
            <person name="Kumar N."/>
            <person name="Raza M."/>
            <person name="Shah T.M."/>
            <person name="Rai A."/>
            <person name="Jena J.K."/>
        </authorList>
    </citation>
    <scope>NUCLEOTIDE SEQUENCE [LARGE SCALE GENOMIC DNA]</scope>
    <source>
        <strain evidence="30">DASCIFA01</strain>
        <tissue evidence="30">Testis</tissue>
    </source>
</reference>
<dbReference type="SUPFAM" id="SSF48726">
    <property type="entry name" value="Immunoglobulin"/>
    <property type="match status" value="9"/>
</dbReference>
<dbReference type="FunFam" id="1.25.10.10:FF:000045">
    <property type="entry name" value="Formin-like protein 3 isoform 1"/>
    <property type="match status" value="1"/>
</dbReference>
<dbReference type="SMART" id="SM00220">
    <property type="entry name" value="S_TKc"/>
    <property type="match status" value="1"/>
</dbReference>
<feature type="region of interest" description="Disordered" evidence="23">
    <location>
        <begin position="1795"/>
        <end position="1824"/>
    </location>
</feature>
<comment type="cofactor">
    <cofactor evidence="2">
        <name>Mg(2+)</name>
        <dbReference type="ChEBI" id="CHEBI:18420"/>
    </cofactor>
</comment>